<dbReference type="AlphaFoldDB" id="A0A0S7B5S3"/>
<protein>
    <recommendedName>
        <fullName evidence="5">DUF4332 domain-containing protein</fullName>
    </recommendedName>
</protein>
<keyword evidence="1" id="KW-0812">Transmembrane</keyword>
<keyword evidence="1" id="KW-0472">Membrane</keyword>
<dbReference type="Proteomes" id="UP000055060">
    <property type="component" value="Unassembled WGS sequence"/>
</dbReference>
<keyword evidence="4" id="KW-1185">Reference proteome</keyword>
<feature type="chain" id="PRO_5006632827" description="DUF4332 domain-containing protein" evidence="2">
    <location>
        <begin position="23"/>
        <end position="168"/>
    </location>
</feature>
<evidence type="ECO:0000256" key="2">
    <source>
        <dbReference type="SAM" id="SignalP"/>
    </source>
</evidence>
<keyword evidence="2" id="KW-0732">Signal</keyword>
<evidence type="ECO:0008006" key="5">
    <source>
        <dbReference type="Google" id="ProtNLM"/>
    </source>
</evidence>
<dbReference type="STRING" id="360412.LARV_00260"/>
<feature type="signal peptide" evidence="2">
    <location>
        <begin position="1"/>
        <end position="22"/>
    </location>
</feature>
<reference evidence="3" key="1">
    <citation type="submission" date="2015-07" db="EMBL/GenBank/DDBJ databases">
        <title>Draft Genome Sequences of Anaerolinea thermolimosa IMO-1, Bellilinea caldifistulae GOMI-1, Leptolinea tardivitalis YMTK-2, Levilinea saccharolytica KIBI-1,Longilinea arvoryzae KOME-1, Previously Described as Members of the Anaerolineaceae (Chloroflexi).</title>
        <authorList>
            <person name="Sekiguchi Y."/>
            <person name="Ohashi A."/>
            <person name="Matsuura N."/>
            <person name="Tourlousse M.D."/>
        </authorList>
    </citation>
    <scope>NUCLEOTIDE SEQUENCE [LARGE SCALE GENOMIC DNA]</scope>
    <source>
        <strain evidence="3">KOME-1</strain>
    </source>
</reference>
<proteinExistence type="predicted"/>
<evidence type="ECO:0000256" key="1">
    <source>
        <dbReference type="SAM" id="Phobius"/>
    </source>
</evidence>
<dbReference type="RefSeq" id="WP_075071938.1">
    <property type="nucleotide sequence ID" value="NZ_DF967972.1"/>
</dbReference>
<accession>A0A0S7B5S3</accession>
<sequence>MLRKNWLLMILLATLISGCAQQTETTSGMPWWGWVIIILVIFVLFWLVFRSRPEEEVKTNQTVAPIEDEAVRAAEIPTGVASAPLQPDDLTLIEGIGPKINTILHTAGVNTFAQLAALEPEKIMNILTAAGIRLADPKTWSEQARMAAAGEMERLRAYQDTLKGGRTA</sequence>
<name>A0A0S7B5S3_9CHLR</name>
<gene>
    <name evidence="3" type="ORF">LARV_00260</name>
</gene>
<evidence type="ECO:0000313" key="4">
    <source>
        <dbReference type="Proteomes" id="UP000055060"/>
    </source>
</evidence>
<dbReference type="PROSITE" id="PS51257">
    <property type="entry name" value="PROKAR_LIPOPROTEIN"/>
    <property type="match status" value="1"/>
</dbReference>
<dbReference type="Gene3D" id="1.10.150.20">
    <property type="entry name" value="5' to 3' exonuclease, C-terminal subdomain"/>
    <property type="match status" value="1"/>
</dbReference>
<dbReference type="OrthoDB" id="166582at2"/>
<organism evidence="3">
    <name type="scientific">Longilinea arvoryzae</name>
    <dbReference type="NCBI Taxonomy" id="360412"/>
    <lineage>
        <taxon>Bacteria</taxon>
        <taxon>Bacillati</taxon>
        <taxon>Chloroflexota</taxon>
        <taxon>Anaerolineae</taxon>
        <taxon>Anaerolineales</taxon>
        <taxon>Anaerolineaceae</taxon>
        <taxon>Longilinea</taxon>
    </lineage>
</organism>
<feature type="transmembrane region" description="Helical" evidence="1">
    <location>
        <begin position="31"/>
        <end position="49"/>
    </location>
</feature>
<evidence type="ECO:0000313" key="3">
    <source>
        <dbReference type="EMBL" id="GAP12524.1"/>
    </source>
</evidence>
<keyword evidence="1" id="KW-1133">Transmembrane helix</keyword>
<dbReference type="EMBL" id="DF967972">
    <property type="protein sequence ID" value="GAP12524.1"/>
    <property type="molecule type" value="Genomic_DNA"/>
</dbReference>